<name>A0A4Q9MD90_9APHY</name>
<proteinExistence type="predicted"/>
<dbReference type="AlphaFoldDB" id="A0A4Q9MD90"/>
<dbReference type="Proteomes" id="UP000292957">
    <property type="component" value="Unassembled WGS sequence"/>
</dbReference>
<evidence type="ECO:0000313" key="1">
    <source>
        <dbReference type="EMBL" id="TBU23681.1"/>
    </source>
</evidence>
<sequence length="103" mass="11354">MAHYGVPAELIEFCDEFFPQPTHIATVKPEPTLDDNPFAALTDAEKLTEKTVRAAFAAAVNVHGLAPGFKMAECGDRPDPATIHPERKKIDVAFYRVDDVQDD</sequence>
<gene>
    <name evidence="1" type="ORF">BD311DRAFT_810559</name>
</gene>
<feature type="non-terminal residue" evidence="1">
    <location>
        <position position="103"/>
    </location>
</feature>
<reference evidence="1" key="1">
    <citation type="submission" date="2019-01" db="EMBL/GenBank/DDBJ databases">
        <title>Draft genome sequences of three monokaryotic isolates of the white-rot basidiomycete fungus Dichomitus squalens.</title>
        <authorList>
            <consortium name="DOE Joint Genome Institute"/>
            <person name="Lopez S.C."/>
            <person name="Andreopoulos B."/>
            <person name="Pangilinan J."/>
            <person name="Lipzen A."/>
            <person name="Riley R."/>
            <person name="Ahrendt S."/>
            <person name="Ng V."/>
            <person name="Barry K."/>
            <person name="Daum C."/>
            <person name="Grigoriev I.V."/>
            <person name="Hilden K.S."/>
            <person name="Makela M.R."/>
            <person name="de Vries R.P."/>
        </authorList>
    </citation>
    <scope>NUCLEOTIDE SEQUENCE [LARGE SCALE GENOMIC DNA]</scope>
    <source>
        <strain evidence="1">OM18370.1</strain>
    </source>
</reference>
<dbReference type="EMBL" id="ML143498">
    <property type="protein sequence ID" value="TBU23681.1"/>
    <property type="molecule type" value="Genomic_DNA"/>
</dbReference>
<accession>A0A4Q9MD90</accession>
<organism evidence="1">
    <name type="scientific">Dichomitus squalens</name>
    <dbReference type="NCBI Taxonomy" id="114155"/>
    <lineage>
        <taxon>Eukaryota</taxon>
        <taxon>Fungi</taxon>
        <taxon>Dikarya</taxon>
        <taxon>Basidiomycota</taxon>
        <taxon>Agaricomycotina</taxon>
        <taxon>Agaricomycetes</taxon>
        <taxon>Polyporales</taxon>
        <taxon>Polyporaceae</taxon>
        <taxon>Dichomitus</taxon>
    </lineage>
</organism>
<protein>
    <submittedName>
        <fullName evidence="1">Uncharacterized protein</fullName>
    </submittedName>
</protein>